<keyword evidence="2 10" id="KW-0813">Transport</keyword>
<comment type="subcellular location">
    <subcellularLocation>
        <location evidence="10">Cell membrane</location>
        <topology evidence="10">Multi-pass membrane protein</topology>
    </subcellularLocation>
    <subcellularLocation>
        <location evidence="1">Membrane</location>
        <topology evidence="1">Multi-pass membrane protein</topology>
    </subcellularLocation>
</comment>
<comment type="caution">
    <text evidence="10">Lacks conserved residue(s) required for the propagation of feature annotation.</text>
</comment>
<dbReference type="GO" id="GO:0030091">
    <property type="term" value="P:protein repair"/>
    <property type="evidence" value="ECO:0007669"/>
    <property type="project" value="UniProtKB-UniRule"/>
</dbReference>
<evidence type="ECO:0000256" key="2">
    <source>
        <dbReference type="ARBA" id="ARBA00022448"/>
    </source>
</evidence>
<name>A0A376RGZ2_ECOLX</name>
<proteinExistence type="inferred from homology"/>
<dbReference type="GO" id="GO:0009055">
    <property type="term" value="F:electron transfer activity"/>
    <property type="evidence" value="ECO:0007669"/>
    <property type="project" value="UniProtKB-UniRule"/>
</dbReference>
<dbReference type="InterPro" id="IPR013130">
    <property type="entry name" value="Fe3_Rdtase_TM_dom"/>
</dbReference>
<feature type="transmembrane region" description="Helical" evidence="10">
    <location>
        <begin position="50"/>
        <end position="68"/>
    </location>
</feature>
<dbReference type="PANTHER" id="PTHR36964:SF1">
    <property type="entry name" value="PROTEIN-METHIONINE-SULFOXIDE REDUCTASE HEME-BINDING SUBUNIT MSRQ"/>
    <property type="match status" value="1"/>
</dbReference>
<dbReference type="EMBL" id="UGCD01000002">
    <property type="protein sequence ID" value="STI17270.1"/>
    <property type="molecule type" value="Genomic_DNA"/>
</dbReference>
<keyword evidence="9 10" id="KW-0472">Membrane</keyword>
<evidence type="ECO:0000256" key="7">
    <source>
        <dbReference type="ARBA" id="ARBA00022989"/>
    </source>
</evidence>
<keyword evidence="5 10" id="KW-0812">Transmembrane</keyword>
<dbReference type="GO" id="GO:0010181">
    <property type="term" value="F:FMN binding"/>
    <property type="evidence" value="ECO:0007669"/>
    <property type="project" value="UniProtKB-UniRule"/>
</dbReference>
<keyword evidence="3 10" id="KW-0349">Heme</keyword>
<feature type="transmembrane region" description="Helical" evidence="10">
    <location>
        <begin position="118"/>
        <end position="138"/>
    </location>
</feature>
<gene>
    <name evidence="12" type="primary">yedZ</name>
    <name evidence="10" type="synonym">msrQ</name>
    <name evidence="12" type="ORF">NCTC10865_02564</name>
</gene>
<evidence type="ECO:0000256" key="5">
    <source>
        <dbReference type="ARBA" id="ARBA00022692"/>
    </source>
</evidence>
<dbReference type="NCBIfam" id="NF003832">
    <property type="entry name" value="PRK05419.1-4"/>
    <property type="match status" value="1"/>
</dbReference>
<evidence type="ECO:0000313" key="13">
    <source>
        <dbReference type="Proteomes" id="UP000254159"/>
    </source>
</evidence>
<feature type="transmembrane region" description="Helical" evidence="10">
    <location>
        <begin position="80"/>
        <end position="98"/>
    </location>
</feature>
<comment type="similarity">
    <text evidence="10">Belongs to the MsrQ family.</text>
</comment>
<dbReference type="NCBIfam" id="NF003831">
    <property type="entry name" value="PRK05419.1-2"/>
    <property type="match status" value="1"/>
</dbReference>
<dbReference type="Proteomes" id="UP000254159">
    <property type="component" value="Unassembled WGS sequence"/>
</dbReference>
<keyword evidence="8 10" id="KW-0408">Iron</keyword>
<organism evidence="12 13">
    <name type="scientific">Escherichia coli</name>
    <dbReference type="NCBI Taxonomy" id="562"/>
    <lineage>
        <taxon>Bacteria</taxon>
        <taxon>Pseudomonadati</taxon>
        <taxon>Pseudomonadota</taxon>
        <taxon>Gammaproteobacteria</taxon>
        <taxon>Enterobacterales</taxon>
        <taxon>Enterobacteriaceae</taxon>
        <taxon>Escherichia</taxon>
    </lineage>
</organism>
<dbReference type="HAMAP" id="MF_01207">
    <property type="entry name" value="MsrQ"/>
    <property type="match status" value="1"/>
</dbReference>
<evidence type="ECO:0000256" key="9">
    <source>
        <dbReference type="ARBA" id="ARBA00023136"/>
    </source>
</evidence>
<dbReference type="AlphaFoldDB" id="A0A376RGZ2"/>
<comment type="cofactor">
    <cofactor evidence="10">
        <name>heme b</name>
        <dbReference type="ChEBI" id="CHEBI:60344"/>
    </cofactor>
    <text evidence="10">Binds 1 heme b (iron(II)-protoporphyrin IX) group per subunit.</text>
</comment>
<dbReference type="GO" id="GO:0016679">
    <property type="term" value="F:oxidoreductase activity, acting on diphenols and related substances as donors"/>
    <property type="evidence" value="ECO:0007669"/>
    <property type="project" value="TreeGrafter"/>
</dbReference>
<dbReference type="PANTHER" id="PTHR36964">
    <property type="entry name" value="PROTEIN-METHIONINE-SULFOXIDE REDUCTASE HEME-BINDING SUBUNIT MSRQ"/>
    <property type="match status" value="1"/>
</dbReference>
<keyword evidence="7 10" id="KW-1133">Transmembrane helix</keyword>
<evidence type="ECO:0000256" key="6">
    <source>
        <dbReference type="ARBA" id="ARBA00022982"/>
    </source>
</evidence>
<accession>A0A376RGZ2</accession>
<dbReference type="Pfam" id="PF01794">
    <property type="entry name" value="Ferric_reduct"/>
    <property type="match status" value="1"/>
</dbReference>
<keyword evidence="6 10" id="KW-0249">Electron transport</keyword>
<reference evidence="12 13" key="1">
    <citation type="submission" date="2018-06" db="EMBL/GenBank/DDBJ databases">
        <authorList>
            <consortium name="Pathogen Informatics"/>
            <person name="Doyle S."/>
        </authorList>
    </citation>
    <scope>NUCLEOTIDE SEQUENCE [LARGE SCALE GENOMIC DNA]</scope>
    <source>
        <strain evidence="12 13">NCTC10865</strain>
    </source>
</reference>
<evidence type="ECO:0000256" key="8">
    <source>
        <dbReference type="ARBA" id="ARBA00023004"/>
    </source>
</evidence>
<comment type="function">
    <text evidence="10">Part of the MsrPQ system that repairs oxidized periplasmic proteins containing methionine sulfoxide residues (Met-O), using respiratory chain electrons. Thus protects these proteins from oxidative-stress damage caused by reactive species of oxygen and chlorine generated by the host defense mechanisms. MsrPQ is essential for the maintenance of envelope integrity under bleach stress, rescuing a wide series of structurally unrelated periplasmic proteins from methionine oxidation, including the primary periplasmic chaperone SurA and the lipoprotein Pal. MsrQ provides electrons for reduction to the reductase catalytic subunit MsrP, using the quinone pool of the respiratory chain.</text>
</comment>
<comment type="cofactor">
    <cofactor evidence="10">
        <name>FMN</name>
        <dbReference type="ChEBI" id="CHEBI:58210"/>
    </cofactor>
    <text evidence="10">Binds 1 FMN per subunit.</text>
</comment>
<feature type="domain" description="Ferric oxidoreductase" evidence="11">
    <location>
        <begin position="47"/>
        <end position="159"/>
    </location>
</feature>
<protein>
    <recommendedName>
        <fullName evidence="10">Protein-methionine-sulfoxide reductase heme-binding subunit MsrQ</fullName>
    </recommendedName>
    <alternativeName>
        <fullName evidence="10">Flavocytochrome MsrQ</fullName>
    </alternativeName>
</protein>
<keyword evidence="10" id="KW-0479">Metal-binding</keyword>
<keyword evidence="10" id="KW-0285">Flavoprotein</keyword>
<keyword evidence="4 10" id="KW-0288">FMN</keyword>
<dbReference type="GO" id="GO:0005886">
    <property type="term" value="C:plasma membrane"/>
    <property type="evidence" value="ECO:0007669"/>
    <property type="project" value="UniProtKB-SubCell"/>
</dbReference>
<keyword evidence="10" id="KW-1003">Cell membrane</keyword>
<dbReference type="GO" id="GO:0046872">
    <property type="term" value="F:metal ion binding"/>
    <property type="evidence" value="ECO:0007669"/>
    <property type="project" value="UniProtKB-KW"/>
</dbReference>
<feature type="transmembrane region" description="Helical" evidence="10">
    <location>
        <begin position="9"/>
        <end position="30"/>
    </location>
</feature>
<dbReference type="NCBIfam" id="NF003830">
    <property type="entry name" value="PRK05419.1-1"/>
    <property type="match status" value="1"/>
</dbReference>
<evidence type="ECO:0000256" key="10">
    <source>
        <dbReference type="HAMAP-Rule" id="MF_01207"/>
    </source>
</evidence>
<dbReference type="InterPro" id="IPR022837">
    <property type="entry name" value="MsrQ-like"/>
</dbReference>
<evidence type="ECO:0000313" key="12">
    <source>
        <dbReference type="EMBL" id="STI17270.1"/>
    </source>
</evidence>
<comment type="subunit">
    <text evidence="10">Heterodimer of a catalytic subunit (MsrP) and a heme-binding subunit (MsrQ).</text>
</comment>
<evidence type="ECO:0000256" key="3">
    <source>
        <dbReference type="ARBA" id="ARBA00022617"/>
    </source>
</evidence>
<evidence type="ECO:0000256" key="4">
    <source>
        <dbReference type="ARBA" id="ARBA00022643"/>
    </source>
</evidence>
<sequence length="264" mass="30053">MRLTAKQVTWLKVCLHLAGLLPFLWLVWAINHGGLGADPVKDIQHFTGRTALKFLLATLLITPLARYAKQPLLIRTRRLLGLWCFAWATLHLTSYALLELGVNNLALLGKELITRPYLTLGIISWVILLALAFTSTQAMQRKLGKHWQQLHNFVYLVAIQAPIHYLWSVKIISPQPLIYAGLAVLLLALRYKKLLSLLTGYASRFTTNYLYNFILPTKYALSLPDAAPSALSGLRRSHQVMFRLSSTSNHRHNLFYFNKIDKHT</sequence>
<evidence type="ECO:0000259" key="11">
    <source>
        <dbReference type="Pfam" id="PF01794"/>
    </source>
</evidence>
<evidence type="ECO:0000256" key="1">
    <source>
        <dbReference type="ARBA" id="ARBA00004141"/>
    </source>
</evidence>
<dbReference type="GO" id="GO:0020037">
    <property type="term" value="F:heme binding"/>
    <property type="evidence" value="ECO:0007669"/>
    <property type="project" value="UniProtKB-UniRule"/>
</dbReference>